<reference evidence="12 13" key="1">
    <citation type="submission" date="2015-09" db="EMBL/GenBank/DDBJ databases">
        <title>Draft genome of the parasitic nematode Teladorsagia circumcincta isolate WARC Sus (inbred).</title>
        <authorList>
            <person name="Mitreva M."/>
        </authorList>
    </citation>
    <scope>NUCLEOTIDE SEQUENCE [LARGE SCALE GENOMIC DNA]</scope>
    <source>
        <strain evidence="12 13">S</strain>
    </source>
</reference>
<keyword evidence="7" id="KW-1015">Disulfide bond</keyword>
<dbReference type="InterPro" id="IPR000859">
    <property type="entry name" value="CUB_dom"/>
</dbReference>
<keyword evidence="13" id="KW-1185">Reference proteome</keyword>
<evidence type="ECO:0000256" key="5">
    <source>
        <dbReference type="ARBA" id="ARBA00022833"/>
    </source>
</evidence>
<keyword evidence="4 9" id="KW-0378">Hydrolase</keyword>
<sequence length="180" mass="20652">IGTAAHELGHALGFLHTHTRYDRNRYVTVNKKYLNVRLIAAINVTLFYTPSGCGEVLKADRNWTKLEGNPYNMTFGYQDGYKKCHYWITAPNDTKVEVQIVNLPANVSDYGCKYAGVEIKTHADQRLTGYRFCSRDDINTTLISNSSTVPVIMYMRRRRNHTEAVLQYRYVEGNANLYAD</sequence>
<evidence type="ECO:0000256" key="7">
    <source>
        <dbReference type="ARBA" id="ARBA00023157"/>
    </source>
</evidence>
<accession>A0A2G9TE11</accession>
<dbReference type="AlphaFoldDB" id="A0A2G9TE11"/>
<evidence type="ECO:0000259" key="11">
    <source>
        <dbReference type="PROSITE" id="PS51864"/>
    </source>
</evidence>
<dbReference type="GO" id="GO:0006508">
    <property type="term" value="P:proteolysis"/>
    <property type="evidence" value="ECO:0007669"/>
    <property type="project" value="UniProtKB-KW"/>
</dbReference>
<dbReference type="InterPro" id="IPR035914">
    <property type="entry name" value="Sperma_CUB_dom_sf"/>
</dbReference>
<dbReference type="SUPFAM" id="SSF55486">
    <property type="entry name" value="Metalloproteases ('zincins'), catalytic domain"/>
    <property type="match status" value="1"/>
</dbReference>
<evidence type="ECO:0000313" key="13">
    <source>
        <dbReference type="Proteomes" id="UP000230423"/>
    </source>
</evidence>
<dbReference type="Gene3D" id="3.40.390.10">
    <property type="entry name" value="Collagenase (Catalytic Domain)"/>
    <property type="match status" value="1"/>
</dbReference>
<feature type="non-terminal residue" evidence="12">
    <location>
        <position position="1"/>
    </location>
</feature>
<dbReference type="PANTHER" id="PTHR10127:SF793">
    <property type="entry name" value="ZINC METALLOPROTEINASE NAS-31"/>
    <property type="match status" value="1"/>
</dbReference>
<dbReference type="SMART" id="SM00042">
    <property type="entry name" value="CUB"/>
    <property type="match status" value="1"/>
</dbReference>
<keyword evidence="6 9" id="KW-0482">Metalloprotease</keyword>
<feature type="domain" description="Peptidase M12A" evidence="11">
    <location>
        <begin position="1"/>
        <end position="32"/>
    </location>
</feature>
<gene>
    <name evidence="12" type="ORF">TELCIR_23012</name>
</gene>
<evidence type="ECO:0000256" key="8">
    <source>
        <dbReference type="PROSITE-ProRule" id="PRU00059"/>
    </source>
</evidence>
<evidence type="ECO:0000256" key="9">
    <source>
        <dbReference type="PROSITE-ProRule" id="PRU01211"/>
    </source>
</evidence>
<evidence type="ECO:0000313" key="12">
    <source>
        <dbReference type="EMBL" id="PIO55600.1"/>
    </source>
</evidence>
<evidence type="ECO:0000256" key="4">
    <source>
        <dbReference type="ARBA" id="ARBA00022801"/>
    </source>
</evidence>
<feature type="binding site" evidence="9">
    <location>
        <position position="6"/>
    </location>
    <ligand>
        <name>Zn(2+)</name>
        <dbReference type="ChEBI" id="CHEBI:29105"/>
        <note>catalytic</note>
    </ligand>
</feature>
<keyword evidence="5 9" id="KW-0862">Zinc</keyword>
<name>A0A2G9TE11_TELCI</name>
<protein>
    <recommendedName>
        <fullName evidence="14">Metalloendopeptidase</fullName>
    </recommendedName>
</protein>
<dbReference type="PROSITE" id="PS51864">
    <property type="entry name" value="ASTACIN"/>
    <property type="match status" value="1"/>
</dbReference>
<evidence type="ECO:0000256" key="3">
    <source>
        <dbReference type="ARBA" id="ARBA00022723"/>
    </source>
</evidence>
<dbReference type="InterPro" id="IPR024079">
    <property type="entry name" value="MetalloPept_cat_dom_sf"/>
</dbReference>
<dbReference type="Pfam" id="PF01400">
    <property type="entry name" value="Astacin"/>
    <property type="match status" value="1"/>
</dbReference>
<evidence type="ECO:0008006" key="14">
    <source>
        <dbReference type="Google" id="ProtNLM"/>
    </source>
</evidence>
<keyword evidence="1" id="KW-0245">EGF-like domain</keyword>
<feature type="binding site" evidence="9">
    <location>
        <position position="16"/>
    </location>
    <ligand>
        <name>Zn(2+)</name>
        <dbReference type="ChEBI" id="CHEBI:29105"/>
        <note>catalytic</note>
    </ligand>
</feature>
<dbReference type="SUPFAM" id="SSF49854">
    <property type="entry name" value="Spermadhesin, CUB domain"/>
    <property type="match status" value="1"/>
</dbReference>
<feature type="domain" description="CUB" evidence="10">
    <location>
        <begin position="53"/>
        <end position="180"/>
    </location>
</feature>
<comment type="caution">
    <text evidence="8">Lacks conserved residue(s) required for the propagation of feature annotation.</text>
</comment>
<organism evidence="12 13">
    <name type="scientific">Teladorsagia circumcincta</name>
    <name type="common">Brown stomach worm</name>
    <name type="synonym">Ostertagia circumcincta</name>
    <dbReference type="NCBI Taxonomy" id="45464"/>
    <lineage>
        <taxon>Eukaryota</taxon>
        <taxon>Metazoa</taxon>
        <taxon>Ecdysozoa</taxon>
        <taxon>Nematoda</taxon>
        <taxon>Chromadorea</taxon>
        <taxon>Rhabditida</taxon>
        <taxon>Rhabditina</taxon>
        <taxon>Rhabditomorpha</taxon>
        <taxon>Strongyloidea</taxon>
        <taxon>Trichostrongylidae</taxon>
        <taxon>Teladorsagia</taxon>
    </lineage>
</organism>
<dbReference type="EMBL" id="KZ385141">
    <property type="protein sequence ID" value="PIO55600.1"/>
    <property type="molecule type" value="Genomic_DNA"/>
</dbReference>
<evidence type="ECO:0000256" key="1">
    <source>
        <dbReference type="ARBA" id="ARBA00022536"/>
    </source>
</evidence>
<keyword evidence="2 9" id="KW-0645">Protease</keyword>
<evidence type="ECO:0000259" key="10">
    <source>
        <dbReference type="PROSITE" id="PS01180"/>
    </source>
</evidence>
<dbReference type="PROSITE" id="PS01180">
    <property type="entry name" value="CUB"/>
    <property type="match status" value="1"/>
</dbReference>
<proteinExistence type="predicted"/>
<dbReference type="InterPro" id="IPR001506">
    <property type="entry name" value="Peptidase_M12A"/>
</dbReference>
<dbReference type="GO" id="GO:0004222">
    <property type="term" value="F:metalloendopeptidase activity"/>
    <property type="evidence" value="ECO:0007669"/>
    <property type="project" value="UniProtKB-UniRule"/>
</dbReference>
<dbReference type="Proteomes" id="UP000230423">
    <property type="component" value="Unassembled WGS sequence"/>
</dbReference>
<feature type="active site" evidence="9">
    <location>
        <position position="7"/>
    </location>
</feature>
<dbReference type="PANTHER" id="PTHR10127">
    <property type="entry name" value="DISCOIDIN, CUB, EGF, LAMININ , AND ZINC METALLOPROTEASE DOMAIN CONTAINING"/>
    <property type="match status" value="1"/>
</dbReference>
<feature type="binding site" evidence="9">
    <location>
        <position position="10"/>
    </location>
    <ligand>
        <name>Zn(2+)</name>
        <dbReference type="ChEBI" id="CHEBI:29105"/>
        <note>catalytic</note>
    </ligand>
</feature>
<keyword evidence="3 9" id="KW-0479">Metal-binding</keyword>
<comment type="cofactor">
    <cofactor evidence="9">
        <name>Zn(2+)</name>
        <dbReference type="ChEBI" id="CHEBI:29105"/>
    </cofactor>
    <text evidence="9">Binds 1 zinc ion per subunit.</text>
</comment>
<evidence type="ECO:0000256" key="6">
    <source>
        <dbReference type="ARBA" id="ARBA00023049"/>
    </source>
</evidence>
<dbReference type="GO" id="GO:0008270">
    <property type="term" value="F:zinc ion binding"/>
    <property type="evidence" value="ECO:0007669"/>
    <property type="project" value="UniProtKB-UniRule"/>
</dbReference>
<evidence type="ECO:0000256" key="2">
    <source>
        <dbReference type="ARBA" id="ARBA00022670"/>
    </source>
</evidence>